<evidence type="ECO:0000256" key="4">
    <source>
        <dbReference type="ARBA" id="ARBA00023136"/>
    </source>
</evidence>
<dbReference type="InterPro" id="IPR003036">
    <property type="entry name" value="Gag_P30"/>
</dbReference>
<organism evidence="8 9">
    <name type="scientific">Phocoena sinus</name>
    <name type="common">Vaquita</name>
    <dbReference type="NCBI Taxonomy" id="42100"/>
    <lineage>
        <taxon>Eukaryota</taxon>
        <taxon>Metazoa</taxon>
        <taxon>Chordata</taxon>
        <taxon>Craniata</taxon>
        <taxon>Vertebrata</taxon>
        <taxon>Euteleostomi</taxon>
        <taxon>Mammalia</taxon>
        <taxon>Eutheria</taxon>
        <taxon>Laurasiatheria</taxon>
        <taxon>Artiodactyla</taxon>
        <taxon>Whippomorpha</taxon>
        <taxon>Cetacea</taxon>
        <taxon>Odontoceti</taxon>
        <taxon>Phocoenidae</taxon>
        <taxon>Phocoena</taxon>
    </lineage>
</organism>
<dbReference type="Ensembl" id="ENSPSNT00000028033.1">
    <property type="protein sequence ID" value="ENSPSNP00000024933.1"/>
    <property type="gene ID" value="ENSPSNG00000018190.1"/>
</dbReference>
<dbReference type="GO" id="GO:0019068">
    <property type="term" value="P:virion assembly"/>
    <property type="evidence" value="ECO:0007669"/>
    <property type="project" value="InterPro"/>
</dbReference>
<feature type="region of interest" description="Disordered" evidence="5">
    <location>
        <begin position="140"/>
        <end position="173"/>
    </location>
</feature>
<dbReference type="Gene3D" id="1.10.150.180">
    <property type="entry name" value="Gamma-retroviral matrix domain"/>
    <property type="match status" value="1"/>
</dbReference>
<keyword evidence="4" id="KW-0472">Membrane</keyword>
<evidence type="ECO:0000313" key="9">
    <source>
        <dbReference type="Proteomes" id="UP000694554"/>
    </source>
</evidence>
<evidence type="ECO:0000259" key="7">
    <source>
        <dbReference type="Pfam" id="PF02093"/>
    </source>
</evidence>
<dbReference type="PANTHER" id="PTHR33166">
    <property type="entry name" value="GAG_P30 DOMAIN-CONTAINING PROTEIN"/>
    <property type="match status" value="1"/>
</dbReference>
<feature type="domain" description="Core shell protein Gag P30" evidence="7">
    <location>
        <begin position="206"/>
        <end position="401"/>
    </location>
</feature>
<keyword evidence="9" id="KW-1185">Reference proteome</keyword>
<proteinExistence type="predicted"/>
<evidence type="ECO:0000256" key="1">
    <source>
        <dbReference type="ARBA" id="ARBA00004165"/>
    </source>
</evidence>
<dbReference type="InterPro" id="IPR050462">
    <property type="entry name" value="Retroviral_Gag-Pol_poly"/>
</dbReference>
<evidence type="ECO:0000259" key="6">
    <source>
        <dbReference type="Pfam" id="PF01140"/>
    </source>
</evidence>
<dbReference type="Proteomes" id="UP000694554">
    <property type="component" value="Chromosome 21"/>
</dbReference>
<name>A0A8C9CQV4_PHOSS</name>
<feature type="domain" description="Gamma-retroviral matrix protein" evidence="6">
    <location>
        <begin position="2"/>
        <end position="103"/>
    </location>
</feature>
<dbReference type="InterPro" id="IPR036946">
    <property type="entry name" value="G_retro_matrix_sf"/>
</dbReference>
<dbReference type="SUPFAM" id="SSF47943">
    <property type="entry name" value="Retrovirus capsid protein, N-terminal core domain"/>
    <property type="match status" value="1"/>
</dbReference>
<evidence type="ECO:0000313" key="8">
    <source>
        <dbReference type="Ensembl" id="ENSPSNP00000024933.1"/>
    </source>
</evidence>
<reference evidence="8" key="2">
    <citation type="submission" date="2025-08" db="UniProtKB">
        <authorList>
            <consortium name="Ensembl"/>
        </authorList>
    </citation>
    <scope>IDENTIFICATION</scope>
</reference>
<keyword evidence="2" id="KW-1032">Host cell membrane</keyword>
<dbReference type="InterPro" id="IPR010999">
    <property type="entry name" value="Retrovr_matrix"/>
</dbReference>
<dbReference type="InterPro" id="IPR008919">
    <property type="entry name" value="Retrov_capsid_N"/>
</dbReference>
<dbReference type="Pfam" id="PF01140">
    <property type="entry name" value="Gag_MA"/>
    <property type="match status" value="1"/>
</dbReference>
<accession>A0A8C9CQV4</accession>
<evidence type="ECO:0000256" key="2">
    <source>
        <dbReference type="ARBA" id="ARBA00022511"/>
    </source>
</evidence>
<protein>
    <recommendedName>
        <fullName evidence="10">Gag polyprotein</fullName>
    </recommendedName>
</protein>
<dbReference type="SUPFAM" id="SSF47836">
    <property type="entry name" value="Retroviral matrix proteins"/>
    <property type="match status" value="1"/>
</dbReference>
<evidence type="ECO:0000256" key="5">
    <source>
        <dbReference type="SAM" id="MobiDB-lite"/>
    </source>
</evidence>
<reference evidence="8" key="1">
    <citation type="submission" date="2019-08" db="EMBL/GenBank/DDBJ databases">
        <title>Phocoena sinus (Vaquita) genome, mPhoSin1, primary haplotype.</title>
        <authorList>
            <person name="Morin P."/>
            <person name="Mountcastle J."/>
            <person name="Fungtammasan C."/>
            <person name="Rhie A."/>
            <person name="Rojas-Bracho L."/>
            <person name="Smith C.R."/>
            <person name="Taylor B.L."/>
            <person name="Gulland F.M.D."/>
            <person name="Musser W."/>
            <person name="Houck M."/>
            <person name="Haase B."/>
            <person name="Paez S."/>
            <person name="Howe K."/>
            <person name="Torrance J."/>
            <person name="Formenti G."/>
            <person name="Phillippy A."/>
            <person name="Ryder O."/>
            <person name="Jarvis E.D."/>
            <person name="Fedrigo O."/>
        </authorList>
    </citation>
    <scope>NUCLEOTIDE SEQUENCE [LARGE SCALE GENOMIC DNA]</scope>
</reference>
<comment type="subcellular location">
    <subcellularLocation>
        <location evidence="1">Host cell membrane</location>
    </subcellularLocation>
</comment>
<dbReference type="InterPro" id="IPR000840">
    <property type="entry name" value="G_retro_matrix"/>
</dbReference>
<dbReference type="Gene3D" id="1.10.375.10">
    <property type="entry name" value="Human Immunodeficiency Virus Type 1 Capsid Protein"/>
    <property type="match status" value="1"/>
</dbReference>
<sequence>MGQTQSTPLSLLLTNFGDVKSRGHDLSLDIRKRKLITFCRSEWPTFGVGWPTEGTFCLPIVLKIKSRVFLPGKEGHPDQIPYILVWQDLVENPPPWMAPFLSSGTYKILTARPTKPPKPQTSTAPIFSDSQDLLLIEPPPYQHPPLAPQPVPLPAPDPAPLPLEEPPVRDPGFRHPDSTTALPLREIGPPDETGNPRLQYWPFSTSDLYNWKTQNARFSDNLKDLIALLDSVMFTHQPTWDDCQQLLRILFTTEERERIQLEARKLVPGDDGQPTANPDLINAGFPLTRPLQDDWDYNTGEGRGRLLIYRQTLMAGLRAAARKPTNLAKVYSIVQGKTESPSSYLERLMEAFRQYTPMDPEAPENQAAVVMSFVNQAAPDIKKKLQKLEDLEGKQIQDLLRFKNS</sequence>
<feature type="compositionally biased region" description="Pro residues" evidence="5">
    <location>
        <begin position="140"/>
        <end position="165"/>
    </location>
</feature>
<keyword evidence="3" id="KW-1043">Host membrane</keyword>
<dbReference type="Pfam" id="PF02093">
    <property type="entry name" value="Gag_p30"/>
    <property type="match status" value="1"/>
</dbReference>
<evidence type="ECO:0008006" key="10">
    <source>
        <dbReference type="Google" id="ProtNLM"/>
    </source>
</evidence>
<reference evidence="8" key="3">
    <citation type="submission" date="2025-09" db="UniProtKB">
        <authorList>
            <consortium name="Ensembl"/>
        </authorList>
    </citation>
    <scope>IDENTIFICATION</scope>
</reference>
<evidence type="ECO:0000256" key="3">
    <source>
        <dbReference type="ARBA" id="ARBA00022870"/>
    </source>
</evidence>
<dbReference type="PROSITE" id="PS50007">
    <property type="entry name" value="PIPLC_X_DOMAIN"/>
    <property type="match status" value="1"/>
</dbReference>
<dbReference type="GeneTree" id="ENSGT01010000222569"/>
<dbReference type="AlphaFoldDB" id="A0A8C9CQV4"/>